<dbReference type="InterPro" id="IPR002347">
    <property type="entry name" value="SDR_fam"/>
</dbReference>
<name>A0A1E3JW75_9TREE</name>
<dbReference type="GO" id="GO:0016491">
    <property type="term" value="F:oxidoreductase activity"/>
    <property type="evidence" value="ECO:0007669"/>
    <property type="project" value="UniProtKB-KW"/>
</dbReference>
<dbReference type="PANTHER" id="PTHR24320:SF282">
    <property type="entry name" value="WW DOMAIN-CONTAINING OXIDOREDUCTASE"/>
    <property type="match status" value="1"/>
</dbReference>
<dbReference type="RefSeq" id="XP_019033763.1">
    <property type="nucleotide sequence ID" value="XM_019173956.1"/>
</dbReference>
<reference evidence="4 5" key="1">
    <citation type="submission" date="2016-06" db="EMBL/GenBank/DDBJ databases">
        <title>Evolution of pathogenesis and genome organization in the Tremellales.</title>
        <authorList>
            <person name="Cuomo C."/>
            <person name="Litvintseva A."/>
            <person name="Heitman J."/>
            <person name="Chen Y."/>
            <person name="Sun S."/>
            <person name="Springer D."/>
            <person name="Dromer F."/>
            <person name="Young S."/>
            <person name="Zeng Q."/>
            <person name="Chapman S."/>
            <person name="Gujja S."/>
            <person name="Saif S."/>
            <person name="Birren B."/>
        </authorList>
    </citation>
    <scope>NUCLEOTIDE SEQUENCE [LARGE SCALE GENOMIC DNA]</scope>
    <source>
        <strain evidence="4 5">CBS 7118</strain>
    </source>
</reference>
<keyword evidence="2" id="KW-0521">NADP</keyword>
<comment type="similarity">
    <text evidence="1">Belongs to the short-chain dehydrogenases/reductases (SDR) family.</text>
</comment>
<evidence type="ECO:0000256" key="2">
    <source>
        <dbReference type="ARBA" id="ARBA00022857"/>
    </source>
</evidence>
<organism evidence="4 5">
    <name type="scientific">Cryptococcus wingfieldii CBS 7118</name>
    <dbReference type="NCBI Taxonomy" id="1295528"/>
    <lineage>
        <taxon>Eukaryota</taxon>
        <taxon>Fungi</taxon>
        <taxon>Dikarya</taxon>
        <taxon>Basidiomycota</taxon>
        <taxon>Agaricomycotina</taxon>
        <taxon>Tremellomycetes</taxon>
        <taxon>Tremellales</taxon>
        <taxon>Cryptococcaceae</taxon>
        <taxon>Cryptococcus</taxon>
    </lineage>
</organism>
<gene>
    <name evidence="4" type="ORF">L198_01795</name>
</gene>
<protein>
    <recommendedName>
        <fullName evidence="6">Pod-specific dehydrogenase</fullName>
    </recommendedName>
</protein>
<evidence type="ECO:0000313" key="4">
    <source>
        <dbReference type="EMBL" id="ODO05108.1"/>
    </source>
</evidence>
<dbReference type="OrthoDB" id="191139at2759"/>
<dbReference type="PANTHER" id="PTHR24320">
    <property type="entry name" value="RETINOL DEHYDROGENASE"/>
    <property type="match status" value="1"/>
</dbReference>
<dbReference type="Pfam" id="PF00106">
    <property type="entry name" value="adh_short"/>
    <property type="match status" value="2"/>
</dbReference>
<dbReference type="GeneID" id="30191008"/>
<evidence type="ECO:0000256" key="3">
    <source>
        <dbReference type="ARBA" id="ARBA00023002"/>
    </source>
</evidence>
<dbReference type="Gene3D" id="3.40.50.720">
    <property type="entry name" value="NAD(P)-binding Rossmann-like Domain"/>
    <property type="match status" value="1"/>
</dbReference>
<keyword evidence="5" id="KW-1185">Reference proteome</keyword>
<dbReference type="Proteomes" id="UP000094819">
    <property type="component" value="Unassembled WGS sequence"/>
</dbReference>
<dbReference type="SUPFAM" id="SSF51735">
    <property type="entry name" value="NAD(P)-binding Rossmann-fold domains"/>
    <property type="match status" value="1"/>
</dbReference>
<dbReference type="AlphaFoldDB" id="A0A1E3JW75"/>
<dbReference type="InterPro" id="IPR036291">
    <property type="entry name" value="NAD(P)-bd_dom_sf"/>
</dbReference>
<accession>A0A1E3JW75</accession>
<evidence type="ECO:0008006" key="6">
    <source>
        <dbReference type="Google" id="ProtNLM"/>
    </source>
</evidence>
<dbReference type="PRINTS" id="PR00081">
    <property type="entry name" value="GDHRDH"/>
</dbReference>
<dbReference type="EMBL" id="AWGH01000004">
    <property type="protein sequence ID" value="ODO05108.1"/>
    <property type="molecule type" value="Genomic_DNA"/>
</dbReference>
<proteinExistence type="inferred from homology"/>
<evidence type="ECO:0000313" key="5">
    <source>
        <dbReference type="Proteomes" id="UP000094819"/>
    </source>
</evidence>
<keyword evidence="3" id="KW-0560">Oxidoreductase</keyword>
<sequence length="365" mass="40088">MGIVASFLHFWHHFVTYSGTPVVFWTRPNWSVDQIPDQSGKVVLITGGNSGTGYASALALYNAGASVTIACRSLARGQEAVEDIKKNGDRGIWGVRYDKRTPAEESKLGSIDVLALDLADLASVEQAADEYKLRVKRLDQLYLNAGIMAVQEGQWTKQNYTLQFGSMVLGHQRLTTHLLPILLSPRSEPARVISLSSVGHNFAPPGGIDYTSVLRHPDDVANPDGSPKKGKNELERWPEYGQAKWGNIAMAKYLADAYDPKEVIAVAVHPGSIATNLGNHIDFVGWAASKAHWALAPMTFSPSQGALNQLWSGTLPAMQALELNGKYVVPFSHVLDPRADLLGEEGKERARKLWEWCNEQGKKFE</sequence>
<comment type="caution">
    <text evidence="4">The sequence shown here is derived from an EMBL/GenBank/DDBJ whole genome shotgun (WGS) entry which is preliminary data.</text>
</comment>
<evidence type="ECO:0000256" key="1">
    <source>
        <dbReference type="ARBA" id="ARBA00006484"/>
    </source>
</evidence>